<feature type="transmembrane region" description="Helical" evidence="1">
    <location>
        <begin position="150"/>
        <end position="170"/>
    </location>
</feature>
<organism evidence="2 3">
    <name type="scientific">Jeotgalibaca arthritidis</name>
    <dbReference type="NCBI Taxonomy" id="1868794"/>
    <lineage>
        <taxon>Bacteria</taxon>
        <taxon>Bacillati</taxon>
        <taxon>Bacillota</taxon>
        <taxon>Bacilli</taxon>
        <taxon>Lactobacillales</taxon>
        <taxon>Carnobacteriaceae</taxon>
        <taxon>Jeotgalibaca</taxon>
    </lineage>
</organism>
<feature type="transmembrane region" description="Helical" evidence="1">
    <location>
        <begin position="85"/>
        <end position="104"/>
    </location>
</feature>
<dbReference type="Proteomes" id="UP000501451">
    <property type="component" value="Chromosome"/>
</dbReference>
<dbReference type="Pfam" id="PF13347">
    <property type="entry name" value="MFS_2"/>
    <property type="match status" value="1"/>
</dbReference>
<keyword evidence="1" id="KW-1133">Transmembrane helix</keyword>
<evidence type="ECO:0000313" key="2">
    <source>
        <dbReference type="EMBL" id="QII83149.1"/>
    </source>
</evidence>
<dbReference type="GO" id="GO:0005886">
    <property type="term" value="C:plasma membrane"/>
    <property type="evidence" value="ECO:0007669"/>
    <property type="project" value="TreeGrafter"/>
</dbReference>
<dbReference type="PANTHER" id="PTHR11328:SF24">
    <property type="entry name" value="MAJOR FACILITATOR SUPERFAMILY (MFS) PROFILE DOMAIN-CONTAINING PROTEIN"/>
    <property type="match status" value="1"/>
</dbReference>
<accession>A0A6G7KD02</accession>
<dbReference type="InterPro" id="IPR036259">
    <property type="entry name" value="MFS_trans_sf"/>
</dbReference>
<keyword evidence="1" id="KW-0472">Membrane</keyword>
<dbReference type="AlphaFoldDB" id="A0A6G7KD02"/>
<gene>
    <name evidence="2" type="ORF">G7057_06785</name>
</gene>
<dbReference type="KEGG" id="jar:G7057_06785"/>
<dbReference type="EMBL" id="CP049740">
    <property type="protein sequence ID" value="QII83149.1"/>
    <property type="molecule type" value="Genomic_DNA"/>
</dbReference>
<dbReference type="PANTHER" id="PTHR11328">
    <property type="entry name" value="MAJOR FACILITATOR SUPERFAMILY DOMAIN-CONTAINING PROTEIN"/>
    <property type="match status" value="1"/>
</dbReference>
<dbReference type="SUPFAM" id="SSF103473">
    <property type="entry name" value="MFS general substrate transporter"/>
    <property type="match status" value="1"/>
</dbReference>
<feature type="transmembrane region" description="Helical" evidence="1">
    <location>
        <begin position="308"/>
        <end position="329"/>
    </location>
</feature>
<keyword evidence="3" id="KW-1185">Reference proteome</keyword>
<dbReference type="GO" id="GO:0015293">
    <property type="term" value="F:symporter activity"/>
    <property type="evidence" value="ECO:0007669"/>
    <property type="project" value="InterPro"/>
</dbReference>
<sequence length="499" mass="54501">MQQKNNQYHTAKWWQIVLFSLNNASTNLYLFAFGFVTYYSTGIVGLAALFISQLMGYIRIFDGVIDPAIGVFIDKTDTRFGKYRPLMFIGNIITIVSFAILFTTHLAPSAARLPILIAALLVHKIGYSLQASCTKAGQSVLTSDPKQRPMFNISDGIFMIFVFTGGQMFVSNYLLPQFNNEFSLGFFQQFVTMVIIVSLVLCILACIGIASKDRTEYFGIGENAKETTLKDYAQIIKGNRPLQMLSMAAAFVKFCVQLMADQVAMIILFGVLLGNFALSGQIAGLVIIPDLLITFGATALARKKGLRGAYVIYLSLASFFFVILGLVLYNLQPGDVDLGNLTLKAVLFVAVYALARGLSRSPSSLVLTMSADISDYEVSISGRYVAGLIGTIFSLTDSLASSFAPMMIGALLAMVGFSDVYPTAQTPLTPELRMVAIALFAVLPLIALLIALVFMKFYKLDSKAMEQVQIRIAELKEKGEFVDIHGDLETADATDSSLS</sequence>
<name>A0A6G7KD02_9LACT</name>
<dbReference type="InterPro" id="IPR039672">
    <property type="entry name" value="MFS_2"/>
</dbReference>
<proteinExistence type="predicted"/>
<evidence type="ECO:0000256" key="1">
    <source>
        <dbReference type="SAM" id="Phobius"/>
    </source>
</evidence>
<feature type="transmembrane region" description="Helical" evidence="1">
    <location>
        <begin position="384"/>
        <end position="414"/>
    </location>
</feature>
<evidence type="ECO:0000313" key="3">
    <source>
        <dbReference type="Proteomes" id="UP000501451"/>
    </source>
</evidence>
<dbReference type="GO" id="GO:0008643">
    <property type="term" value="P:carbohydrate transport"/>
    <property type="evidence" value="ECO:0007669"/>
    <property type="project" value="InterPro"/>
</dbReference>
<protein>
    <submittedName>
        <fullName evidence="2">Glucuronide permease</fullName>
    </submittedName>
</protein>
<keyword evidence="1" id="KW-0812">Transmembrane</keyword>
<feature type="transmembrane region" description="Helical" evidence="1">
    <location>
        <begin position="434"/>
        <end position="455"/>
    </location>
</feature>
<feature type="transmembrane region" description="Helical" evidence="1">
    <location>
        <begin position="190"/>
        <end position="210"/>
    </location>
</feature>
<reference evidence="2 3" key="1">
    <citation type="journal article" date="2017" name="Int. J. Syst. Evol. Microbiol.">
        <title>Jeotgalibaca porci sp. nov. and Jeotgalibaca arthritidis sp. nov., isolated from pigs, and emended description of the genus Jeotgalibaca.</title>
        <authorList>
            <person name="Zamora L."/>
            <person name="Perez-Sancho M."/>
            <person name="Dominguez L."/>
            <person name="Fernandez-Garayzabal J.F."/>
            <person name="Vela A.I."/>
        </authorList>
    </citation>
    <scope>NUCLEOTIDE SEQUENCE [LARGE SCALE GENOMIC DNA]</scope>
    <source>
        <strain evidence="2 3">CECT 9157</strain>
    </source>
</reference>
<feature type="transmembrane region" description="Helical" evidence="1">
    <location>
        <begin position="110"/>
        <end position="129"/>
    </location>
</feature>
<feature type="transmembrane region" description="Helical" evidence="1">
    <location>
        <begin position="28"/>
        <end position="51"/>
    </location>
</feature>